<evidence type="ECO:0000313" key="2">
    <source>
        <dbReference type="Proteomes" id="UP001054252"/>
    </source>
</evidence>
<keyword evidence="2" id="KW-1185">Reference proteome</keyword>
<organism evidence="1 2">
    <name type="scientific">Rubroshorea leprosula</name>
    <dbReference type="NCBI Taxonomy" id="152421"/>
    <lineage>
        <taxon>Eukaryota</taxon>
        <taxon>Viridiplantae</taxon>
        <taxon>Streptophyta</taxon>
        <taxon>Embryophyta</taxon>
        <taxon>Tracheophyta</taxon>
        <taxon>Spermatophyta</taxon>
        <taxon>Magnoliopsida</taxon>
        <taxon>eudicotyledons</taxon>
        <taxon>Gunneridae</taxon>
        <taxon>Pentapetalae</taxon>
        <taxon>rosids</taxon>
        <taxon>malvids</taxon>
        <taxon>Malvales</taxon>
        <taxon>Dipterocarpaceae</taxon>
        <taxon>Rubroshorea</taxon>
    </lineage>
</organism>
<sequence>MNRIVAGNKESVSSRSIGEPVKEINSVILGILNEG</sequence>
<reference evidence="1 2" key="1">
    <citation type="journal article" date="2021" name="Commun. Biol.">
        <title>The genome of Shorea leprosula (Dipterocarpaceae) highlights the ecological relevance of drought in aseasonal tropical rainforests.</title>
        <authorList>
            <person name="Ng K.K.S."/>
            <person name="Kobayashi M.J."/>
            <person name="Fawcett J.A."/>
            <person name="Hatakeyama M."/>
            <person name="Paape T."/>
            <person name="Ng C.H."/>
            <person name="Ang C.C."/>
            <person name="Tnah L.H."/>
            <person name="Lee C.T."/>
            <person name="Nishiyama T."/>
            <person name="Sese J."/>
            <person name="O'Brien M.J."/>
            <person name="Copetti D."/>
            <person name="Mohd Noor M.I."/>
            <person name="Ong R.C."/>
            <person name="Putra M."/>
            <person name="Sireger I.Z."/>
            <person name="Indrioko S."/>
            <person name="Kosugi Y."/>
            <person name="Izuno A."/>
            <person name="Isagi Y."/>
            <person name="Lee S.L."/>
            <person name="Shimizu K.K."/>
        </authorList>
    </citation>
    <scope>NUCLEOTIDE SEQUENCE [LARGE SCALE GENOMIC DNA]</scope>
    <source>
        <strain evidence="1">214</strain>
    </source>
</reference>
<protein>
    <submittedName>
        <fullName evidence="1">Uncharacterized protein</fullName>
    </submittedName>
</protein>
<gene>
    <name evidence="1" type="ORF">SLEP1_g39719</name>
</gene>
<dbReference type="AlphaFoldDB" id="A0AAV5L1H2"/>
<comment type="caution">
    <text evidence="1">The sequence shown here is derived from an EMBL/GenBank/DDBJ whole genome shotgun (WGS) entry which is preliminary data.</text>
</comment>
<proteinExistence type="predicted"/>
<name>A0AAV5L1H2_9ROSI</name>
<dbReference type="EMBL" id="BPVZ01000089">
    <property type="protein sequence ID" value="GKV30965.1"/>
    <property type="molecule type" value="Genomic_DNA"/>
</dbReference>
<evidence type="ECO:0000313" key="1">
    <source>
        <dbReference type="EMBL" id="GKV30965.1"/>
    </source>
</evidence>
<accession>A0AAV5L1H2</accession>
<dbReference type="Proteomes" id="UP001054252">
    <property type="component" value="Unassembled WGS sequence"/>
</dbReference>